<keyword evidence="5 8" id="KW-0812">Transmembrane</keyword>
<evidence type="ECO:0000256" key="5">
    <source>
        <dbReference type="ARBA" id="ARBA00022692"/>
    </source>
</evidence>
<dbReference type="OrthoDB" id="9809681at2"/>
<evidence type="ECO:0000256" key="6">
    <source>
        <dbReference type="ARBA" id="ARBA00022989"/>
    </source>
</evidence>
<dbReference type="Pfam" id="PF00528">
    <property type="entry name" value="BPD_transp_1"/>
    <property type="match status" value="1"/>
</dbReference>
<dbReference type="PANTHER" id="PTHR43848:SF2">
    <property type="entry name" value="PUTRESCINE TRANSPORT SYSTEM PERMEASE PROTEIN POTI"/>
    <property type="match status" value="1"/>
</dbReference>
<dbReference type="GO" id="GO:0055085">
    <property type="term" value="P:transmembrane transport"/>
    <property type="evidence" value="ECO:0007669"/>
    <property type="project" value="InterPro"/>
</dbReference>
<evidence type="ECO:0000259" key="9">
    <source>
        <dbReference type="PROSITE" id="PS50928"/>
    </source>
</evidence>
<dbReference type="Proteomes" id="UP000244880">
    <property type="component" value="Unassembled WGS sequence"/>
</dbReference>
<feature type="transmembrane region" description="Helical" evidence="8">
    <location>
        <begin position="69"/>
        <end position="89"/>
    </location>
</feature>
<feature type="transmembrane region" description="Helical" evidence="8">
    <location>
        <begin position="131"/>
        <end position="152"/>
    </location>
</feature>
<sequence>MNTSRPVNVMLGLYVALVFAFVFAPIIFSMIFSFNSQRFPTIPLGDFSTEWYEKIFADPDVWEAALNSLIVSTSTALIATFLGFCTAYSDFRYNFRFKGPYLALILLPPTIPLIIMALAMLAWFSKIGMSGQLYSIVIAHSVLTAPFAMAVIRLRLNQMDPDLEAAAWNLGGSEWQTMRHVIIPFCKPAIASALFLTAAVSFDEFAVSWFVSGLNKTLPVVVLEIVQGNIDPQVNAIGTFVFLISMTLVVLAQVFFAGRQLKSIRP</sequence>
<dbReference type="AlphaFoldDB" id="A0A2R8BPZ6"/>
<proteinExistence type="inferred from homology"/>
<name>A0A2R8BPZ6_9RHOB</name>
<evidence type="ECO:0000256" key="1">
    <source>
        <dbReference type="ARBA" id="ARBA00004651"/>
    </source>
</evidence>
<protein>
    <submittedName>
        <fullName evidence="10">Inner membrane ABC transporter permease protein YdcV</fullName>
    </submittedName>
</protein>
<evidence type="ECO:0000256" key="3">
    <source>
        <dbReference type="ARBA" id="ARBA00022448"/>
    </source>
</evidence>
<evidence type="ECO:0000256" key="7">
    <source>
        <dbReference type="ARBA" id="ARBA00023136"/>
    </source>
</evidence>
<keyword evidence="6 8" id="KW-1133">Transmembrane helix</keyword>
<dbReference type="PROSITE" id="PS50928">
    <property type="entry name" value="ABC_TM1"/>
    <property type="match status" value="1"/>
</dbReference>
<comment type="similarity">
    <text evidence="2">Belongs to the binding-protein-dependent transport system permease family. CysTW subfamily.</text>
</comment>
<keyword evidence="3 8" id="KW-0813">Transport</keyword>
<evidence type="ECO:0000256" key="8">
    <source>
        <dbReference type="RuleBase" id="RU363032"/>
    </source>
</evidence>
<dbReference type="SUPFAM" id="SSF161098">
    <property type="entry name" value="MetI-like"/>
    <property type="match status" value="1"/>
</dbReference>
<reference evidence="10 11" key="1">
    <citation type="submission" date="2018-03" db="EMBL/GenBank/DDBJ databases">
        <authorList>
            <person name="Keele B.F."/>
        </authorList>
    </citation>
    <scope>NUCLEOTIDE SEQUENCE [LARGE SCALE GENOMIC DNA]</scope>
    <source>
        <strain evidence="10 11">CECT 8599</strain>
    </source>
</reference>
<comment type="subcellular location">
    <subcellularLocation>
        <location evidence="1 8">Cell membrane</location>
        <topology evidence="1 8">Multi-pass membrane protein</topology>
    </subcellularLocation>
</comment>
<keyword evidence="4" id="KW-1003">Cell membrane</keyword>
<dbReference type="PANTHER" id="PTHR43848">
    <property type="entry name" value="PUTRESCINE TRANSPORT SYSTEM PERMEASE PROTEIN POTI"/>
    <property type="match status" value="1"/>
</dbReference>
<feature type="transmembrane region" description="Helical" evidence="8">
    <location>
        <begin position="189"/>
        <end position="211"/>
    </location>
</feature>
<feature type="domain" description="ABC transmembrane type-1" evidence="9">
    <location>
        <begin position="65"/>
        <end position="252"/>
    </location>
</feature>
<evidence type="ECO:0000256" key="4">
    <source>
        <dbReference type="ARBA" id="ARBA00022475"/>
    </source>
</evidence>
<dbReference type="InterPro" id="IPR000515">
    <property type="entry name" value="MetI-like"/>
</dbReference>
<feature type="transmembrane region" description="Helical" evidence="8">
    <location>
        <begin position="101"/>
        <end position="125"/>
    </location>
</feature>
<feature type="transmembrane region" description="Helical" evidence="8">
    <location>
        <begin position="12"/>
        <end position="34"/>
    </location>
</feature>
<dbReference type="RefSeq" id="WP_108830533.1">
    <property type="nucleotide sequence ID" value="NZ_OMOR01000004.1"/>
</dbReference>
<dbReference type="CDD" id="cd06261">
    <property type="entry name" value="TM_PBP2"/>
    <property type="match status" value="1"/>
</dbReference>
<keyword evidence="11" id="KW-1185">Reference proteome</keyword>
<accession>A0A2R8BPZ6</accession>
<evidence type="ECO:0000256" key="2">
    <source>
        <dbReference type="ARBA" id="ARBA00007069"/>
    </source>
</evidence>
<gene>
    <name evidence="10" type="primary">ydcV_3</name>
    <name evidence="10" type="ORF">ASD8599_04059</name>
</gene>
<dbReference type="GO" id="GO:0005886">
    <property type="term" value="C:plasma membrane"/>
    <property type="evidence" value="ECO:0007669"/>
    <property type="project" value="UniProtKB-SubCell"/>
</dbReference>
<evidence type="ECO:0000313" key="11">
    <source>
        <dbReference type="Proteomes" id="UP000244880"/>
    </source>
</evidence>
<organism evidence="10 11">
    <name type="scientific">Ascidiaceihabitans donghaensis</name>
    <dbReference type="NCBI Taxonomy" id="1510460"/>
    <lineage>
        <taxon>Bacteria</taxon>
        <taxon>Pseudomonadati</taxon>
        <taxon>Pseudomonadota</taxon>
        <taxon>Alphaproteobacteria</taxon>
        <taxon>Rhodobacterales</taxon>
        <taxon>Paracoccaceae</taxon>
        <taxon>Ascidiaceihabitans</taxon>
    </lineage>
</organism>
<dbReference type="InterPro" id="IPR035906">
    <property type="entry name" value="MetI-like_sf"/>
</dbReference>
<dbReference type="EMBL" id="OMOR01000004">
    <property type="protein sequence ID" value="SPH27593.1"/>
    <property type="molecule type" value="Genomic_DNA"/>
</dbReference>
<dbReference type="Gene3D" id="1.10.3720.10">
    <property type="entry name" value="MetI-like"/>
    <property type="match status" value="1"/>
</dbReference>
<feature type="transmembrane region" description="Helical" evidence="8">
    <location>
        <begin position="236"/>
        <end position="257"/>
    </location>
</feature>
<evidence type="ECO:0000313" key="10">
    <source>
        <dbReference type="EMBL" id="SPH27593.1"/>
    </source>
</evidence>
<keyword evidence="7 8" id="KW-0472">Membrane</keyword>
<dbReference type="InterPro" id="IPR051789">
    <property type="entry name" value="Bact_Polyamine_Transport"/>
</dbReference>